<proteinExistence type="predicted"/>
<gene>
    <name evidence="2" type="ORF">VTK73DRAFT_9885</name>
</gene>
<organism evidence="2 3">
    <name type="scientific">Phialemonium thermophilum</name>
    <dbReference type="NCBI Taxonomy" id="223376"/>
    <lineage>
        <taxon>Eukaryota</taxon>
        <taxon>Fungi</taxon>
        <taxon>Dikarya</taxon>
        <taxon>Ascomycota</taxon>
        <taxon>Pezizomycotina</taxon>
        <taxon>Sordariomycetes</taxon>
        <taxon>Sordariomycetidae</taxon>
        <taxon>Cephalothecales</taxon>
        <taxon>Cephalothecaceae</taxon>
        <taxon>Phialemonium</taxon>
    </lineage>
</organism>
<reference evidence="2 3" key="1">
    <citation type="journal article" date="2024" name="Commun. Biol.">
        <title>Comparative genomic analysis of thermophilic fungi reveals convergent evolutionary adaptations and gene losses.</title>
        <authorList>
            <person name="Steindorff A.S."/>
            <person name="Aguilar-Pontes M.V."/>
            <person name="Robinson A.J."/>
            <person name="Andreopoulos B."/>
            <person name="LaButti K."/>
            <person name="Kuo A."/>
            <person name="Mondo S."/>
            <person name="Riley R."/>
            <person name="Otillar R."/>
            <person name="Haridas S."/>
            <person name="Lipzen A."/>
            <person name="Grimwood J."/>
            <person name="Schmutz J."/>
            <person name="Clum A."/>
            <person name="Reid I.D."/>
            <person name="Moisan M.C."/>
            <person name="Butler G."/>
            <person name="Nguyen T.T.M."/>
            <person name="Dewar K."/>
            <person name="Conant G."/>
            <person name="Drula E."/>
            <person name="Henrissat B."/>
            <person name="Hansel C."/>
            <person name="Singer S."/>
            <person name="Hutchinson M.I."/>
            <person name="de Vries R.P."/>
            <person name="Natvig D.O."/>
            <person name="Powell A.J."/>
            <person name="Tsang A."/>
            <person name="Grigoriev I.V."/>
        </authorList>
    </citation>
    <scope>NUCLEOTIDE SEQUENCE [LARGE SCALE GENOMIC DNA]</scope>
    <source>
        <strain evidence="2 3">ATCC 24622</strain>
    </source>
</reference>
<dbReference type="EMBL" id="JAZHXJ010000874">
    <property type="protein sequence ID" value="KAL1849412.1"/>
    <property type="molecule type" value="Genomic_DNA"/>
</dbReference>
<dbReference type="Proteomes" id="UP001586593">
    <property type="component" value="Unassembled WGS sequence"/>
</dbReference>
<evidence type="ECO:0000313" key="3">
    <source>
        <dbReference type="Proteomes" id="UP001586593"/>
    </source>
</evidence>
<comment type="caution">
    <text evidence="2">The sequence shown here is derived from an EMBL/GenBank/DDBJ whole genome shotgun (WGS) entry which is preliminary data.</text>
</comment>
<accession>A0ABR3VZU5</accession>
<name>A0ABR3VZU5_9PEZI</name>
<feature type="compositionally biased region" description="Acidic residues" evidence="1">
    <location>
        <begin position="1"/>
        <end position="10"/>
    </location>
</feature>
<feature type="region of interest" description="Disordered" evidence="1">
    <location>
        <begin position="1"/>
        <end position="20"/>
    </location>
</feature>
<evidence type="ECO:0000313" key="2">
    <source>
        <dbReference type="EMBL" id="KAL1849412.1"/>
    </source>
</evidence>
<protein>
    <submittedName>
        <fullName evidence="2">Uncharacterized protein</fullName>
    </submittedName>
</protein>
<sequence length="499" mass="56885">MLGVEIDDENSWPTNSPNHVGVAWTKTGSKVANSDRPDLDPTTNASCSLRLIRLSPTQAIGTNLIRGEEGARLPHRKTTWYSFLSSYRSRKGRIFSQIRRARSRRYAISKPRVIGGLVPNFEIARVMAVLEVKEQMRTVAEREMDPSDAAAVRFTLKWSPLKTELFCYTHPSIRAGLAASPQGDLKTWRNKEETIRFLQELPQESTDARGDGKAYPCFTFIAGHGNGTFKPLSLDDDLFERIMAKFQLPYRVREVIHSIHGVFVRFVEQDDESVKSVVILFSTPKSPVREVFLAMRVRVVQGQCSVSCFLFDCEWDNLIRTVDRIRTLVDQAGRKASPLALLTTLIRDVGCTSEEKRGLLDNEILEIEQTTRSTRFTSKPEENVRWPGASYQTISDLHKCHNGLVFVVRAIDAEINAWRQLRRMANDERLKPIWASAADPRRERAMLDVIDFELAHTESRKSQTKSLQERAELQINLVRRRHRPPAGRGGFEHPVGRLY</sequence>
<keyword evidence="3" id="KW-1185">Reference proteome</keyword>
<evidence type="ECO:0000256" key="1">
    <source>
        <dbReference type="SAM" id="MobiDB-lite"/>
    </source>
</evidence>